<dbReference type="RefSeq" id="WP_084983991.1">
    <property type="nucleotide sequence ID" value="NZ_CBCSCF010000004.1"/>
</dbReference>
<evidence type="ECO:0000313" key="1">
    <source>
        <dbReference type="EMBL" id="ORJ19743.1"/>
    </source>
</evidence>
<comment type="caution">
    <text evidence="1">The sequence shown here is derived from an EMBL/GenBank/DDBJ whole genome shotgun (WGS) entry which is preliminary data.</text>
</comment>
<dbReference type="EMBL" id="MRWD01000050">
    <property type="protein sequence ID" value="ORJ19743.1"/>
    <property type="molecule type" value="Genomic_DNA"/>
</dbReference>
<reference evidence="1 2" key="1">
    <citation type="journal article" date="2017" name="Int. J. Syst. Evol. Microbiol.">
        <title>Rouxiella badensis sp. nov. and Rouxiella silvae sp. nov. isolated from peat bog soil in Germany and emendation of the genus description.</title>
        <authorList>
            <person name="Le Fleche-Mateos A."/>
            <person name="Kugler J.H."/>
            <person name="Hansen S.H."/>
            <person name="Syldatk C."/>
            <person name="Hausmann R."/>
            <person name="Lomprez F."/>
            <person name="Vandenbogaert M."/>
            <person name="Manuguerra J.C."/>
            <person name="Grimont P.A."/>
        </authorList>
    </citation>
    <scope>NUCLEOTIDE SEQUENCE [LARGE SCALE GENOMIC DNA]</scope>
    <source>
        <strain evidence="1 2">213</strain>
    </source>
</reference>
<sequence length="168" mass="19258">MNNFIKALDTALKTENWYGVLFISLTLPDICGKVDEPKCTSSQRRTNNWFNKYLKPKYTHNLGPDGKMEHVFLSGNDFYALRCALLHEGSGDITSQRAREVLDEFAFVMPGVRGNSRHMIQDNQTLQLQVDNFGNEMLDALQQWLNDIKNDAVKMAKVNNFLDIKILD</sequence>
<gene>
    <name evidence="1" type="ORF">BS639_18530</name>
</gene>
<proteinExistence type="predicted"/>
<dbReference type="Proteomes" id="UP000192722">
    <property type="component" value="Unassembled WGS sequence"/>
</dbReference>
<name>A0ABX3TX16_9GAMM</name>
<accession>A0ABX3TX16</accession>
<protein>
    <submittedName>
        <fullName evidence="1">Uncharacterized protein</fullName>
    </submittedName>
</protein>
<evidence type="ECO:0000313" key="2">
    <source>
        <dbReference type="Proteomes" id="UP000192722"/>
    </source>
</evidence>
<organism evidence="1 2">
    <name type="scientific">Rouxiella silvae</name>
    <dbReference type="NCBI Taxonomy" id="1646373"/>
    <lineage>
        <taxon>Bacteria</taxon>
        <taxon>Pseudomonadati</taxon>
        <taxon>Pseudomonadota</taxon>
        <taxon>Gammaproteobacteria</taxon>
        <taxon>Enterobacterales</taxon>
        <taxon>Yersiniaceae</taxon>
        <taxon>Rouxiella</taxon>
    </lineage>
</organism>
<keyword evidence="2" id="KW-1185">Reference proteome</keyword>